<dbReference type="Proteomes" id="UP000603940">
    <property type="component" value="Unassembled WGS sequence"/>
</dbReference>
<comment type="caution">
    <text evidence="1">The sequence shown here is derived from an EMBL/GenBank/DDBJ whole genome shotgun (WGS) entry which is preliminary data.</text>
</comment>
<dbReference type="InterPro" id="IPR022789">
    <property type="entry name" value="ParD"/>
</dbReference>
<sequence>METLISLTDDEAAFARSLVESGQHPSLAAVLRRGLELLRHDVEERDAELRALRKLVERRSAENFVGLAEGEVEIHAMLERRKARGARTCCPWAA</sequence>
<dbReference type="Pfam" id="PF03693">
    <property type="entry name" value="ParD_antitoxin"/>
    <property type="match status" value="1"/>
</dbReference>
<evidence type="ECO:0000313" key="1">
    <source>
        <dbReference type="EMBL" id="MBC9176181.1"/>
    </source>
</evidence>
<protein>
    <submittedName>
        <fullName evidence="1">Type II toxin-antitoxin system ParD family antitoxin</fullName>
    </submittedName>
</protein>
<dbReference type="Gene3D" id="6.10.10.120">
    <property type="entry name" value="Antitoxin ParD1-like"/>
    <property type="match status" value="1"/>
</dbReference>
<proteinExistence type="predicted"/>
<accession>A0ABR7R385</accession>
<evidence type="ECO:0000313" key="2">
    <source>
        <dbReference type="Proteomes" id="UP000603940"/>
    </source>
</evidence>
<reference evidence="1 2" key="1">
    <citation type="journal article" date="2009" name="Int. J. Syst. Evol. Microbiol.">
        <title>Transfer of Teichococcus ludipueritiae and Muricoccus roseus to the genus Roseomonas, as Roseomonas ludipueritiae comb. nov. and Roseomonas rosea comb. nov., respectively, and emended description of the genus Roseomonas.</title>
        <authorList>
            <person name="Sanchez-Porro C."/>
            <person name="Gallego V."/>
            <person name="Busse H.J."/>
            <person name="Kampfer P."/>
            <person name="Ventosa A."/>
        </authorList>
    </citation>
    <scope>NUCLEOTIDE SEQUENCE [LARGE SCALE GENOMIC DNA]</scope>
    <source>
        <strain evidence="1 2">DSM 14915</strain>
    </source>
</reference>
<dbReference type="EMBL" id="JACTUZ010000009">
    <property type="protein sequence ID" value="MBC9176181.1"/>
    <property type="molecule type" value="Genomic_DNA"/>
</dbReference>
<keyword evidence="2" id="KW-1185">Reference proteome</keyword>
<dbReference type="RefSeq" id="WP_187777346.1">
    <property type="nucleotide sequence ID" value="NZ_JACTUZ010000009.1"/>
</dbReference>
<organism evidence="1 2">
    <name type="scientific">Pseudoroseomonas ludipueritiae</name>
    <dbReference type="NCBI Taxonomy" id="198093"/>
    <lineage>
        <taxon>Bacteria</taxon>
        <taxon>Pseudomonadati</taxon>
        <taxon>Pseudomonadota</taxon>
        <taxon>Alphaproteobacteria</taxon>
        <taxon>Acetobacterales</taxon>
        <taxon>Acetobacteraceae</taxon>
        <taxon>Pseudoroseomonas</taxon>
    </lineage>
</organism>
<gene>
    <name evidence="1" type="ORF">IBL25_04405</name>
</gene>
<name>A0ABR7R385_9PROT</name>
<dbReference type="InterPro" id="IPR038296">
    <property type="entry name" value="ParD_sf"/>
</dbReference>